<keyword evidence="1" id="KW-0805">Transcription regulation</keyword>
<feature type="region of interest" description="Disordered" evidence="4">
    <location>
        <begin position="73"/>
        <end position="95"/>
    </location>
</feature>
<dbReference type="CDD" id="cd07377">
    <property type="entry name" value="WHTH_GntR"/>
    <property type="match status" value="1"/>
</dbReference>
<dbReference type="PANTHER" id="PTHR44846:SF17">
    <property type="entry name" value="GNTR-FAMILY TRANSCRIPTIONAL REGULATOR"/>
    <property type="match status" value="1"/>
</dbReference>
<dbReference type="InterPro" id="IPR036390">
    <property type="entry name" value="WH_DNA-bd_sf"/>
</dbReference>
<gene>
    <name evidence="6" type="ORF">ACFYXI_28770</name>
</gene>
<reference evidence="6 7" key="1">
    <citation type="submission" date="2024-10" db="EMBL/GenBank/DDBJ databases">
        <title>The Natural Products Discovery Center: Release of the First 8490 Sequenced Strains for Exploring Actinobacteria Biosynthetic Diversity.</title>
        <authorList>
            <person name="Kalkreuter E."/>
            <person name="Kautsar S.A."/>
            <person name="Yang D."/>
            <person name="Bader C.D."/>
            <person name="Teijaro C.N."/>
            <person name="Fluegel L."/>
            <person name="Davis C.M."/>
            <person name="Simpson J.R."/>
            <person name="Lauterbach L."/>
            <person name="Steele A.D."/>
            <person name="Gui C."/>
            <person name="Meng S."/>
            <person name="Li G."/>
            <person name="Viehrig K."/>
            <person name="Ye F."/>
            <person name="Su P."/>
            <person name="Kiefer A.F."/>
            <person name="Nichols A."/>
            <person name="Cepeda A.J."/>
            <person name="Yan W."/>
            <person name="Fan B."/>
            <person name="Jiang Y."/>
            <person name="Adhikari A."/>
            <person name="Zheng C.-J."/>
            <person name="Schuster L."/>
            <person name="Cowan T.M."/>
            <person name="Smanski M.J."/>
            <person name="Chevrette M.G."/>
            <person name="De Carvalho L.P.S."/>
            <person name="Shen B."/>
        </authorList>
    </citation>
    <scope>NUCLEOTIDE SEQUENCE [LARGE SCALE GENOMIC DNA]</scope>
    <source>
        <strain evidence="6 7">NPDC002173</strain>
    </source>
</reference>
<comment type="caution">
    <text evidence="6">The sequence shown here is derived from an EMBL/GenBank/DDBJ whole genome shotgun (WGS) entry which is preliminary data.</text>
</comment>
<dbReference type="Proteomes" id="UP001602013">
    <property type="component" value="Unassembled WGS sequence"/>
</dbReference>
<evidence type="ECO:0000256" key="4">
    <source>
        <dbReference type="SAM" id="MobiDB-lite"/>
    </source>
</evidence>
<dbReference type="SMART" id="SM00345">
    <property type="entry name" value="HTH_GNTR"/>
    <property type="match status" value="1"/>
</dbReference>
<organism evidence="6 7">
    <name type="scientific">Microtetraspora malaysiensis</name>
    <dbReference type="NCBI Taxonomy" id="161358"/>
    <lineage>
        <taxon>Bacteria</taxon>
        <taxon>Bacillati</taxon>
        <taxon>Actinomycetota</taxon>
        <taxon>Actinomycetes</taxon>
        <taxon>Streptosporangiales</taxon>
        <taxon>Streptosporangiaceae</taxon>
        <taxon>Microtetraspora</taxon>
    </lineage>
</organism>
<dbReference type="RefSeq" id="WP_387415802.1">
    <property type="nucleotide sequence ID" value="NZ_JBIASD010000022.1"/>
</dbReference>
<evidence type="ECO:0000313" key="7">
    <source>
        <dbReference type="Proteomes" id="UP001602013"/>
    </source>
</evidence>
<dbReference type="InterPro" id="IPR050679">
    <property type="entry name" value="Bact_HTH_transcr_reg"/>
</dbReference>
<evidence type="ECO:0000256" key="1">
    <source>
        <dbReference type="ARBA" id="ARBA00023015"/>
    </source>
</evidence>
<dbReference type="InterPro" id="IPR000524">
    <property type="entry name" value="Tscrpt_reg_HTH_GntR"/>
</dbReference>
<dbReference type="Pfam" id="PF00392">
    <property type="entry name" value="GntR"/>
    <property type="match status" value="1"/>
</dbReference>
<accession>A0ABW6SXF5</accession>
<evidence type="ECO:0000256" key="3">
    <source>
        <dbReference type="ARBA" id="ARBA00023163"/>
    </source>
</evidence>
<keyword evidence="3" id="KW-0804">Transcription</keyword>
<dbReference type="PANTHER" id="PTHR44846">
    <property type="entry name" value="MANNOSYL-D-GLYCERATE TRANSPORT/METABOLISM SYSTEM REPRESSOR MNGR-RELATED"/>
    <property type="match status" value="1"/>
</dbReference>
<dbReference type="InterPro" id="IPR036388">
    <property type="entry name" value="WH-like_DNA-bd_sf"/>
</dbReference>
<dbReference type="SUPFAM" id="SSF46785">
    <property type="entry name" value="Winged helix' DNA-binding domain"/>
    <property type="match status" value="1"/>
</dbReference>
<proteinExistence type="predicted"/>
<protein>
    <submittedName>
        <fullName evidence="6">GntR family transcriptional regulator</fullName>
    </submittedName>
</protein>
<keyword evidence="7" id="KW-1185">Reference proteome</keyword>
<dbReference type="Gene3D" id="1.10.10.10">
    <property type="entry name" value="Winged helix-like DNA-binding domain superfamily/Winged helix DNA-binding domain"/>
    <property type="match status" value="1"/>
</dbReference>
<evidence type="ECO:0000256" key="2">
    <source>
        <dbReference type="ARBA" id="ARBA00023125"/>
    </source>
</evidence>
<dbReference type="PROSITE" id="PS50949">
    <property type="entry name" value="HTH_GNTR"/>
    <property type="match status" value="1"/>
</dbReference>
<dbReference type="EMBL" id="JBIASD010000022">
    <property type="protein sequence ID" value="MFF3669588.1"/>
    <property type="molecule type" value="Genomic_DNA"/>
</dbReference>
<keyword evidence="2" id="KW-0238">DNA-binding</keyword>
<evidence type="ECO:0000259" key="5">
    <source>
        <dbReference type="PROSITE" id="PS50949"/>
    </source>
</evidence>
<sequence>MVELHTSQPRWRQVYKIISDRIRSGHYKVGERIPSLINLVEEFGIANATGQKVMRALRQAGLIHTEPGLGSYVADPSHWEEPPADDQQAVSPAPR</sequence>
<feature type="domain" description="HTH gntR-type" evidence="5">
    <location>
        <begin position="8"/>
        <end position="76"/>
    </location>
</feature>
<evidence type="ECO:0000313" key="6">
    <source>
        <dbReference type="EMBL" id="MFF3669588.1"/>
    </source>
</evidence>
<name>A0ABW6SXF5_9ACTN</name>